<protein>
    <submittedName>
        <fullName evidence="2">BnaC03g35430D protein</fullName>
    </submittedName>
</protein>
<evidence type="ECO:0000313" key="2">
    <source>
        <dbReference type="EMBL" id="CDY07980.1"/>
    </source>
</evidence>
<keyword evidence="3" id="KW-1185">Reference proteome</keyword>
<gene>
    <name evidence="2" type="primary">BnaC03g35430D</name>
    <name evidence="2" type="ORF">GSBRNA2T00125201001</name>
</gene>
<dbReference type="PaxDb" id="3708-A0A078F0L2"/>
<reference evidence="2 3" key="1">
    <citation type="journal article" date="2014" name="Science">
        <title>Plant genetics. Early allopolyploid evolution in the post-Neolithic Brassica napus oilseed genome.</title>
        <authorList>
            <person name="Chalhoub B."/>
            <person name="Denoeud F."/>
            <person name="Liu S."/>
            <person name="Parkin I.A."/>
            <person name="Tang H."/>
            <person name="Wang X."/>
            <person name="Chiquet J."/>
            <person name="Belcram H."/>
            <person name="Tong C."/>
            <person name="Samans B."/>
            <person name="Correa M."/>
            <person name="Da Silva C."/>
            <person name="Just J."/>
            <person name="Falentin C."/>
            <person name="Koh C.S."/>
            <person name="Le Clainche I."/>
            <person name="Bernard M."/>
            <person name="Bento P."/>
            <person name="Noel B."/>
            <person name="Labadie K."/>
            <person name="Alberti A."/>
            <person name="Charles M."/>
            <person name="Arnaud D."/>
            <person name="Guo H."/>
            <person name="Daviaud C."/>
            <person name="Alamery S."/>
            <person name="Jabbari K."/>
            <person name="Zhao M."/>
            <person name="Edger P.P."/>
            <person name="Chelaifa H."/>
            <person name="Tack D."/>
            <person name="Lassalle G."/>
            <person name="Mestiri I."/>
            <person name="Schnel N."/>
            <person name="Le Paslier M.C."/>
            <person name="Fan G."/>
            <person name="Renault V."/>
            <person name="Bayer P.E."/>
            <person name="Golicz A.A."/>
            <person name="Manoli S."/>
            <person name="Lee T.H."/>
            <person name="Thi V.H."/>
            <person name="Chalabi S."/>
            <person name="Hu Q."/>
            <person name="Fan C."/>
            <person name="Tollenaere R."/>
            <person name="Lu Y."/>
            <person name="Battail C."/>
            <person name="Shen J."/>
            <person name="Sidebottom C.H."/>
            <person name="Wang X."/>
            <person name="Canaguier A."/>
            <person name="Chauveau A."/>
            <person name="Berard A."/>
            <person name="Deniot G."/>
            <person name="Guan M."/>
            <person name="Liu Z."/>
            <person name="Sun F."/>
            <person name="Lim Y.P."/>
            <person name="Lyons E."/>
            <person name="Town C.D."/>
            <person name="Bancroft I."/>
            <person name="Wang X."/>
            <person name="Meng J."/>
            <person name="Ma J."/>
            <person name="Pires J.C."/>
            <person name="King G.J."/>
            <person name="Brunel D."/>
            <person name="Delourme R."/>
            <person name="Renard M."/>
            <person name="Aury J.M."/>
            <person name="Adams K.L."/>
            <person name="Batley J."/>
            <person name="Snowdon R.J."/>
            <person name="Tost J."/>
            <person name="Edwards D."/>
            <person name="Zhou Y."/>
            <person name="Hua W."/>
            <person name="Sharpe A.G."/>
            <person name="Paterson A.H."/>
            <person name="Guan C."/>
            <person name="Wincker P."/>
        </authorList>
    </citation>
    <scope>NUCLEOTIDE SEQUENCE [LARGE SCALE GENOMIC DNA]</scope>
    <source>
        <strain evidence="3">cv. Darmor-bzh</strain>
    </source>
</reference>
<proteinExistence type="predicted"/>
<dbReference type="Proteomes" id="UP000028999">
    <property type="component" value="Unassembled WGS sequence"/>
</dbReference>
<keyword evidence="1" id="KW-1133">Transmembrane helix</keyword>
<dbReference type="AlphaFoldDB" id="A0A078F0L2"/>
<evidence type="ECO:0000313" key="3">
    <source>
        <dbReference type="Proteomes" id="UP000028999"/>
    </source>
</evidence>
<keyword evidence="1" id="KW-0812">Transmembrane</keyword>
<dbReference type="Gramene" id="CDY07980">
    <property type="protein sequence ID" value="CDY07980"/>
    <property type="gene ID" value="GSBRNA2T00125201001"/>
</dbReference>
<accession>A0A078F0L2</accession>
<sequence length="92" mass="10482">MDQTVAWMRMAALVRRRAHRKERKLVTVRWIVSVGGVRWLLISNMELLILSPKVFRMTSSSWTPALFPTNMYTAQTVHVVIAATSLNSPVNS</sequence>
<organism evidence="2 3">
    <name type="scientific">Brassica napus</name>
    <name type="common">Rape</name>
    <dbReference type="NCBI Taxonomy" id="3708"/>
    <lineage>
        <taxon>Eukaryota</taxon>
        <taxon>Viridiplantae</taxon>
        <taxon>Streptophyta</taxon>
        <taxon>Embryophyta</taxon>
        <taxon>Tracheophyta</taxon>
        <taxon>Spermatophyta</taxon>
        <taxon>Magnoliopsida</taxon>
        <taxon>eudicotyledons</taxon>
        <taxon>Gunneridae</taxon>
        <taxon>Pentapetalae</taxon>
        <taxon>rosids</taxon>
        <taxon>malvids</taxon>
        <taxon>Brassicales</taxon>
        <taxon>Brassicaceae</taxon>
        <taxon>Brassiceae</taxon>
        <taxon>Brassica</taxon>
    </lineage>
</organism>
<keyword evidence="1" id="KW-0472">Membrane</keyword>
<feature type="transmembrane region" description="Helical" evidence="1">
    <location>
        <begin position="25"/>
        <end position="42"/>
    </location>
</feature>
<name>A0A078F0L2_BRANA</name>
<dbReference type="EMBL" id="LK031982">
    <property type="protein sequence ID" value="CDY07980.1"/>
    <property type="molecule type" value="Genomic_DNA"/>
</dbReference>
<evidence type="ECO:0000256" key="1">
    <source>
        <dbReference type="SAM" id="Phobius"/>
    </source>
</evidence>